<dbReference type="Pfam" id="PF00501">
    <property type="entry name" value="AMP-binding"/>
    <property type="match status" value="1"/>
</dbReference>
<dbReference type="PANTHER" id="PTHR43767:SF1">
    <property type="entry name" value="NONRIBOSOMAL PEPTIDE SYNTHASE PES1 (EUROFUNG)-RELATED"/>
    <property type="match status" value="1"/>
</dbReference>
<dbReference type="InterPro" id="IPR000873">
    <property type="entry name" value="AMP-dep_synth/lig_dom"/>
</dbReference>
<dbReference type="PROSITE" id="PS00455">
    <property type="entry name" value="AMP_BINDING"/>
    <property type="match status" value="1"/>
</dbReference>
<dbReference type="Gene3D" id="3.40.50.12780">
    <property type="entry name" value="N-terminal domain of ligase-like"/>
    <property type="match status" value="1"/>
</dbReference>
<feature type="domain" description="AMP-dependent synthetase/ligase" evidence="1">
    <location>
        <begin position="20"/>
        <end position="368"/>
    </location>
</feature>
<dbReference type="EMBL" id="JACHIN010000012">
    <property type="protein sequence ID" value="MBB5082069.1"/>
    <property type="molecule type" value="Genomic_DNA"/>
</dbReference>
<sequence length="543" mass="58505">MSTAFATTPEAAECVVPLVLRRHAEERPGEVFAVFQDGEAWTGVRVLRETLAMAEILHEHGVRPGDLVVSWLPNGPDALRTWFGLNELGAVYVPVNTALRGRFLEHVLANSGARLAVVHPSLAPRLASVETAALRTVLVPGHTAPEVTGLDVTPIGDLPAAPRRVSTYTPRPWDTYGVLYTSGTTGASKGVLCSYAHLWTTAVASSAGVIGAGDRYLVQLPLFHGGGTIGVALALYVGASVAVVDGFDTRSFWDLVRRTGTTACTLLGAMTSFLSAREPGPDDLGHPLRTVCMVPLGENARDFARRFGVDVYTLFNMTEVSTPLLSERNPDRAGACGRVRPGAEVRLVDAHDREVPDGETGEMIVRTAAPWAMNHGYHAMPEASAAAWRNGWFHTGDAFRREPDGEYFFVDRVKDAIRRRGENISSFELETGAAAYPGVREVAAVAVPSEHGEDEVLVVVAPVPGQALDPAGFVAFCVEHMPHYMVPRYVRVVAELPKTPTNKVRKHLLRAAGITADTWDREAAGIRVRRERLPAADGRPAAG</sequence>
<proteinExistence type="predicted"/>
<dbReference type="Proteomes" id="UP000568380">
    <property type="component" value="Unassembled WGS sequence"/>
</dbReference>
<gene>
    <name evidence="3" type="ORF">HNR40_007564</name>
</gene>
<keyword evidence="4" id="KW-1185">Reference proteome</keyword>
<dbReference type="Gene3D" id="3.30.300.30">
    <property type="match status" value="1"/>
</dbReference>
<evidence type="ECO:0000313" key="3">
    <source>
        <dbReference type="EMBL" id="MBB5082069.1"/>
    </source>
</evidence>
<dbReference type="Pfam" id="PF13193">
    <property type="entry name" value="AMP-binding_C"/>
    <property type="match status" value="1"/>
</dbReference>
<keyword evidence="3" id="KW-0436">Ligase</keyword>
<protein>
    <submittedName>
        <fullName evidence="3">Crotonobetaine/carnitine-CoA ligase</fullName>
        <ecNumber evidence="3">6.2.1.-</ecNumber>
    </submittedName>
</protein>
<dbReference type="InterPro" id="IPR045851">
    <property type="entry name" value="AMP-bd_C_sf"/>
</dbReference>
<dbReference type="InterPro" id="IPR050237">
    <property type="entry name" value="ATP-dep_AMP-bd_enzyme"/>
</dbReference>
<dbReference type="PANTHER" id="PTHR43767">
    <property type="entry name" value="LONG-CHAIN-FATTY-ACID--COA LIGASE"/>
    <property type="match status" value="1"/>
</dbReference>
<evidence type="ECO:0000259" key="2">
    <source>
        <dbReference type="Pfam" id="PF13193"/>
    </source>
</evidence>
<feature type="domain" description="AMP-binding enzyme C-terminal" evidence="2">
    <location>
        <begin position="428"/>
        <end position="503"/>
    </location>
</feature>
<accession>A0A7W8AAH5</accession>
<name>A0A7W8AAH5_9ACTN</name>
<evidence type="ECO:0000259" key="1">
    <source>
        <dbReference type="Pfam" id="PF00501"/>
    </source>
</evidence>
<evidence type="ECO:0000313" key="4">
    <source>
        <dbReference type="Proteomes" id="UP000568380"/>
    </source>
</evidence>
<comment type="caution">
    <text evidence="3">The sequence shown here is derived from an EMBL/GenBank/DDBJ whole genome shotgun (WGS) entry which is preliminary data.</text>
</comment>
<dbReference type="EC" id="6.2.1.-" evidence="3"/>
<dbReference type="SUPFAM" id="SSF56801">
    <property type="entry name" value="Acetyl-CoA synthetase-like"/>
    <property type="match status" value="1"/>
</dbReference>
<reference evidence="3 4" key="1">
    <citation type="submission" date="2020-08" db="EMBL/GenBank/DDBJ databases">
        <title>Genomic Encyclopedia of Type Strains, Phase IV (KMG-IV): sequencing the most valuable type-strain genomes for metagenomic binning, comparative biology and taxonomic classification.</title>
        <authorList>
            <person name="Goeker M."/>
        </authorList>
    </citation>
    <scope>NUCLEOTIDE SEQUENCE [LARGE SCALE GENOMIC DNA]</scope>
    <source>
        <strain evidence="3 4">DSM 45385</strain>
    </source>
</reference>
<organism evidence="3 4">
    <name type="scientific">Nonomuraea endophytica</name>
    <dbReference type="NCBI Taxonomy" id="714136"/>
    <lineage>
        <taxon>Bacteria</taxon>
        <taxon>Bacillati</taxon>
        <taxon>Actinomycetota</taxon>
        <taxon>Actinomycetes</taxon>
        <taxon>Streptosporangiales</taxon>
        <taxon>Streptosporangiaceae</taxon>
        <taxon>Nonomuraea</taxon>
    </lineage>
</organism>
<dbReference type="InterPro" id="IPR025110">
    <property type="entry name" value="AMP-bd_C"/>
</dbReference>
<dbReference type="InterPro" id="IPR020845">
    <property type="entry name" value="AMP-binding_CS"/>
</dbReference>
<dbReference type="InterPro" id="IPR042099">
    <property type="entry name" value="ANL_N_sf"/>
</dbReference>
<dbReference type="AlphaFoldDB" id="A0A7W8AAH5"/>
<dbReference type="GO" id="GO:0016878">
    <property type="term" value="F:acid-thiol ligase activity"/>
    <property type="evidence" value="ECO:0007669"/>
    <property type="project" value="UniProtKB-ARBA"/>
</dbReference>
<dbReference type="RefSeq" id="WP_184969953.1">
    <property type="nucleotide sequence ID" value="NZ_JACHIN010000012.1"/>
</dbReference>